<protein>
    <recommendedName>
        <fullName evidence="6 11">UDP-glucose 4-epimerase</fullName>
        <ecNumber evidence="5 11">5.1.3.2</ecNumber>
    </recommendedName>
</protein>
<dbReference type="Pfam" id="PF01370">
    <property type="entry name" value="Epimerase"/>
    <property type="match status" value="1"/>
</dbReference>
<evidence type="ECO:0000259" key="12">
    <source>
        <dbReference type="Pfam" id="PF01370"/>
    </source>
</evidence>
<dbReference type="EMBL" id="FTOC01000003">
    <property type="protein sequence ID" value="SIS42320.1"/>
    <property type="molecule type" value="Genomic_DNA"/>
</dbReference>
<accession>A0A1N7IZ23</accession>
<evidence type="ECO:0000256" key="3">
    <source>
        <dbReference type="ARBA" id="ARBA00004947"/>
    </source>
</evidence>
<keyword evidence="9 11" id="KW-0413">Isomerase</keyword>
<dbReference type="InterPro" id="IPR001509">
    <property type="entry name" value="Epimerase_deHydtase"/>
</dbReference>
<evidence type="ECO:0000256" key="2">
    <source>
        <dbReference type="ARBA" id="ARBA00001911"/>
    </source>
</evidence>
<reference evidence="14" key="1">
    <citation type="submission" date="2017-01" db="EMBL/GenBank/DDBJ databases">
        <authorList>
            <person name="Varghese N."/>
            <person name="Submissions S."/>
        </authorList>
    </citation>
    <scope>NUCLEOTIDE SEQUENCE [LARGE SCALE GENOMIC DNA]</scope>
    <source>
        <strain evidence="14">DSM 23127</strain>
    </source>
</reference>
<gene>
    <name evidence="13" type="ORF">SAMN05421687_10318</name>
</gene>
<dbReference type="InterPro" id="IPR005886">
    <property type="entry name" value="UDP_G4E"/>
</dbReference>
<comment type="similarity">
    <text evidence="4 11">Belongs to the NAD(P)-dependent epimerase/dehydratase family.</text>
</comment>
<evidence type="ECO:0000256" key="4">
    <source>
        <dbReference type="ARBA" id="ARBA00007637"/>
    </source>
</evidence>
<evidence type="ECO:0000313" key="14">
    <source>
        <dbReference type="Proteomes" id="UP000187608"/>
    </source>
</evidence>
<comment type="subunit">
    <text evidence="11">Homodimer.</text>
</comment>
<dbReference type="STRING" id="570947.SAMN05421687_10318"/>
<dbReference type="UniPathway" id="UPA00214"/>
<dbReference type="Gene3D" id="3.40.50.720">
    <property type="entry name" value="NAD(P)-binding Rossmann-like Domain"/>
    <property type="match status" value="1"/>
</dbReference>
<dbReference type="PANTHER" id="PTHR43725:SF53">
    <property type="entry name" value="UDP-ARABINOSE 4-EPIMERASE 1"/>
    <property type="match status" value="1"/>
</dbReference>
<comment type="pathway">
    <text evidence="3 11">Carbohydrate metabolism; galactose metabolism.</text>
</comment>
<dbReference type="AlphaFoldDB" id="A0A1N7IZ23"/>
<keyword evidence="7 11" id="KW-0520">NAD</keyword>
<keyword evidence="8" id="KW-0299">Galactose metabolism</keyword>
<dbReference type="GO" id="GO:0003978">
    <property type="term" value="F:UDP-glucose 4-epimerase activity"/>
    <property type="evidence" value="ECO:0007669"/>
    <property type="project" value="UniProtKB-UniRule"/>
</dbReference>
<dbReference type="SUPFAM" id="SSF51735">
    <property type="entry name" value="NAD(P)-binding Rossmann-fold domains"/>
    <property type="match status" value="1"/>
</dbReference>
<dbReference type="Proteomes" id="UP000187608">
    <property type="component" value="Unassembled WGS sequence"/>
</dbReference>
<dbReference type="RefSeq" id="WP_076557462.1">
    <property type="nucleotide sequence ID" value="NZ_FTOC01000003.1"/>
</dbReference>
<dbReference type="CDD" id="cd05247">
    <property type="entry name" value="UDP_G4E_1_SDR_e"/>
    <property type="match status" value="1"/>
</dbReference>
<dbReference type="PANTHER" id="PTHR43725">
    <property type="entry name" value="UDP-GLUCOSE 4-EPIMERASE"/>
    <property type="match status" value="1"/>
</dbReference>
<evidence type="ECO:0000313" key="13">
    <source>
        <dbReference type="EMBL" id="SIS42320.1"/>
    </source>
</evidence>
<evidence type="ECO:0000256" key="7">
    <source>
        <dbReference type="ARBA" id="ARBA00023027"/>
    </source>
</evidence>
<dbReference type="NCBIfam" id="TIGR01179">
    <property type="entry name" value="galE"/>
    <property type="match status" value="1"/>
</dbReference>
<evidence type="ECO:0000256" key="6">
    <source>
        <dbReference type="ARBA" id="ARBA00018569"/>
    </source>
</evidence>
<comment type="catalytic activity">
    <reaction evidence="1 11">
        <text>UDP-alpha-D-glucose = UDP-alpha-D-galactose</text>
        <dbReference type="Rhea" id="RHEA:22168"/>
        <dbReference type="ChEBI" id="CHEBI:58885"/>
        <dbReference type="ChEBI" id="CHEBI:66914"/>
        <dbReference type="EC" id="5.1.3.2"/>
    </reaction>
</comment>
<sequence>MTTLVCGGAGYIGSHAVAHLLDRGASVVVLDNLQKGHRRAVLDGAHFYEGDLRDESLLDKVFEENRIDDVLHFAADSLVGESMEDPLRYYNNNVGGTIALVDAMVRHGVKRIVFSSTAAVYGEPERIPVQESDSTIPTNTYGETKLTMEKMLKWVEKAHDINYTVLRYFNVAGADPKGRIGEDHNPETHLIPIVLEVAQGKREKIMIYGDDYPTPDGTCIRDYIHVTDLVTAHLAALERLEKGRGSAIFNLGNGEGFSVKEVIETARKVTERDIPMEVAPRREGDPARLVASSSLAMEELEWKPAYSNLEQIIGTAWEWFETHPDGYLK</sequence>
<evidence type="ECO:0000256" key="10">
    <source>
        <dbReference type="ARBA" id="ARBA00023277"/>
    </source>
</evidence>
<name>A0A1N7IZ23_9BACI</name>
<evidence type="ECO:0000256" key="1">
    <source>
        <dbReference type="ARBA" id="ARBA00000083"/>
    </source>
</evidence>
<dbReference type="Gene3D" id="3.90.25.10">
    <property type="entry name" value="UDP-galactose 4-epimerase, domain 1"/>
    <property type="match status" value="1"/>
</dbReference>
<evidence type="ECO:0000256" key="5">
    <source>
        <dbReference type="ARBA" id="ARBA00013189"/>
    </source>
</evidence>
<feature type="domain" description="NAD-dependent epimerase/dehydratase" evidence="12">
    <location>
        <begin position="4"/>
        <end position="252"/>
    </location>
</feature>
<evidence type="ECO:0000256" key="9">
    <source>
        <dbReference type="ARBA" id="ARBA00023235"/>
    </source>
</evidence>
<comment type="cofactor">
    <cofactor evidence="2 11">
        <name>NAD(+)</name>
        <dbReference type="ChEBI" id="CHEBI:57540"/>
    </cofactor>
</comment>
<dbReference type="EC" id="5.1.3.2" evidence="5 11"/>
<proteinExistence type="inferred from homology"/>
<evidence type="ECO:0000256" key="11">
    <source>
        <dbReference type="RuleBase" id="RU366046"/>
    </source>
</evidence>
<keyword evidence="10 11" id="KW-0119">Carbohydrate metabolism</keyword>
<organism evidence="13 14">
    <name type="scientific">Salimicrobium flavidum</name>
    <dbReference type="NCBI Taxonomy" id="570947"/>
    <lineage>
        <taxon>Bacteria</taxon>
        <taxon>Bacillati</taxon>
        <taxon>Bacillota</taxon>
        <taxon>Bacilli</taxon>
        <taxon>Bacillales</taxon>
        <taxon>Bacillaceae</taxon>
        <taxon>Salimicrobium</taxon>
    </lineage>
</organism>
<evidence type="ECO:0000256" key="8">
    <source>
        <dbReference type="ARBA" id="ARBA00023144"/>
    </source>
</evidence>
<dbReference type="GO" id="GO:0033499">
    <property type="term" value="P:galactose catabolic process via UDP-galactose, Leloir pathway"/>
    <property type="evidence" value="ECO:0007669"/>
    <property type="project" value="TreeGrafter"/>
</dbReference>
<dbReference type="OrthoDB" id="9801785at2"/>
<dbReference type="InterPro" id="IPR036291">
    <property type="entry name" value="NAD(P)-bd_dom_sf"/>
</dbReference>
<keyword evidence="14" id="KW-1185">Reference proteome</keyword>